<dbReference type="PANTHER" id="PTHR12126">
    <property type="entry name" value="NADH-UBIQUINONE OXIDOREDUCTASE 39 KDA SUBUNIT-RELATED"/>
    <property type="match status" value="1"/>
</dbReference>
<keyword evidence="3" id="KW-1185">Reference proteome</keyword>
<feature type="domain" description="NAD(P)-binding" evidence="1">
    <location>
        <begin position="10"/>
        <end position="162"/>
    </location>
</feature>
<name>A0A2Z4FH88_9DELT</name>
<accession>A0A2Z4FH88</accession>
<organism evidence="2 3">
    <name type="scientific">Bradymonas sediminis</name>
    <dbReference type="NCBI Taxonomy" id="1548548"/>
    <lineage>
        <taxon>Bacteria</taxon>
        <taxon>Deltaproteobacteria</taxon>
        <taxon>Bradymonadales</taxon>
        <taxon>Bradymonadaceae</taxon>
        <taxon>Bradymonas</taxon>
    </lineage>
</organism>
<dbReference type="RefSeq" id="WP_111331854.1">
    <property type="nucleotide sequence ID" value="NZ_CP030032.1"/>
</dbReference>
<proteinExistence type="predicted"/>
<sequence length="236" mass="25040">MRRRKIYILGGSGFLGREICRLVVAMGHEPVSVSRGGRPAIEEPWVEGVEWVQSNILGADGELGDWGSALAGCDALIHAVGIGEEDPASGQSFARLHRESVALAARKAAEMGVGKFVFISADQLPPGLPQGYLQTKLDAESDLQGVAIPTAILRPSFIHDGTLGLFGALAAMPTQSTEDLLETGEVSALQNWLLQTPGVRLEKVAMAALRAALQPETLGVLDPAEIDYLGDAMFIQ</sequence>
<evidence type="ECO:0000313" key="3">
    <source>
        <dbReference type="Proteomes" id="UP000249799"/>
    </source>
</evidence>
<dbReference type="EMBL" id="CP030032">
    <property type="protein sequence ID" value="AWV88260.1"/>
    <property type="molecule type" value="Genomic_DNA"/>
</dbReference>
<reference evidence="2 3" key="1">
    <citation type="submission" date="2018-06" db="EMBL/GenBank/DDBJ databases">
        <title>Lujinxingia sediminis gen. nov. sp. nov., a new facultative anaerobic member of the class Deltaproteobacteria, and proposal of Lujinxingaceae fam. nov.</title>
        <authorList>
            <person name="Guo L.-Y."/>
            <person name="Li C.-M."/>
            <person name="Wang S."/>
            <person name="Du Z.-J."/>
        </authorList>
    </citation>
    <scope>NUCLEOTIDE SEQUENCE [LARGE SCALE GENOMIC DNA]</scope>
    <source>
        <strain evidence="2 3">FA350</strain>
    </source>
</reference>
<dbReference type="InterPro" id="IPR016040">
    <property type="entry name" value="NAD(P)-bd_dom"/>
</dbReference>
<dbReference type="Gene3D" id="3.40.50.720">
    <property type="entry name" value="NAD(P)-binding Rossmann-like Domain"/>
    <property type="match status" value="1"/>
</dbReference>
<gene>
    <name evidence="2" type="ORF">DN745_02455</name>
</gene>
<dbReference type="Proteomes" id="UP000249799">
    <property type="component" value="Chromosome"/>
</dbReference>
<dbReference type="OrthoDB" id="9804595at2"/>
<evidence type="ECO:0000259" key="1">
    <source>
        <dbReference type="Pfam" id="PF13460"/>
    </source>
</evidence>
<evidence type="ECO:0000313" key="2">
    <source>
        <dbReference type="EMBL" id="AWV88260.1"/>
    </source>
</evidence>
<dbReference type="GO" id="GO:0044877">
    <property type="term" value="F:protein-containing complex binding"/>
    <property type="evidence" value="ECO:0007669"/>
    <property type="project" value="TreeGrafter"/>
</dbReference>
<dbReference type="InterPro" id="IPR036291">
    <property type="entry name" value="NAD(P)-bd_dom_sf"/>
</dbReference>
<dbReference type="SUPFAM" id="SSF51735">
    <property type="entry name" value="NAD(P)-binding Rossmann-fold domains"/>
    <property type="match status" value="1"/>
</dbReference>
<protein>
    <recommendedName>
        <fullName evidence="1">NAD(P)-binding domain-containing protein</fullName>
    </recommendedName>
</protein>
<dbReference type="InterPro" id="IPR051207">
    <property type="entry name" value="ComplexI_NDUFA9_subunit"/>
</dbReference>
<dbReference type="AlphaFoldDB" id="A0A2Z4FH88"/>
<dbReference type="PANTHER" id="PTHR12126:SF16">
    <property type="entry name" value="MIOREX COMPLEX COMPONENT 2"/>
    <property type="match status" value="1"/>
</dbReference>
<dbReference type="Pfam" id="PF13460">
    <property type="entry name" value="NAD_binding_10"/>
    <property type="match status" value="1"/>
</dbReference>
<dbReference type="KEGG" id="bsed:DN745_02455"/>